<evidence type="ECO:0000256" key="4">
    <source>
        <dbReference type="ARBA" id="ARBA00022452"/>
    </source>
</evidence>
<evidence type="ECO:0000256" key="2">
    <source>
        <dbReference type="ARBA" id="ARBA00007613"/>
    </source>
</evidence>
<keyword evidence="5" id="KW-0812">Transmembrane</keyword>
<dbReference type="GO" id="GO:1990281">
    <property type="term" value="C:efflux pump complex"/>
    <property type="evidence" value="ECO:0007669"/>
    <property type="project" value="TreeGrafter"/>
</dbReference>
<dbReference type="Gene3D" id="1.20.1600.10">
    <property type="entry name" value="Outer membrane efflux proteins (OEP)"/>
    <property type="match status" value="1"/>
</dbReference>
<dbReference type="InterPro" id="IPR003423">
    <property type="entry name" value="OMP_efflux"/>
</dbReference>
<dbReference type="GO" id="GO:0009279">
    <property type="term" value="C:cell outer membrane"/>
    <property type="evidence" value="ECO:0007669"/>
    <property type="project" value="UniProtKB-SubCell"/>
</dbReference>
<dbReference type="InterPro" id="IPR051906">
    <property type="entry name" value="TolC-like"/>
</dbReference>
<dbReference type="EMBL" id="DSUH01000121">
    <property type="protein sequence ID" value="HGU32254.1"/>
    <property type="molecule type" value="Genomic_DNA"/>
</dbReference>
<accession>A0A7C4RR89</accession>
<comment type="subcellular location">
    <subcellularLocation>
        <location evidence="1">Cell outer membrane</location>
    </subcellularLocation>
</comment>
<dbReference type="PANTHER" id="PTHR30026:SF21">
    <property type="entry name" value="SLR1270 PROTEIN"/>
    <property type="match status" value="1"/>
</dbReference>
<evidence type="ECO:0000313" key="8">
    <source>
        <dbReference type="EMBL" id="HGU32254.1"/>
    </source>
</evidence>
<name>A0A7C4RR89_9BACT</name>
<dbReference type="AlphaFoldDB" id="A0A7C4RR89"/>
<organism evidence="8">
    <name type="scientific">Desulfatirhabdium butyrativorans</name>
    <dbReference type="NCBI Taxonomy" id="340467"/>
    <lineage>
        <taxon>Bacteria</taxon>
        <taxon>Pseudomonadati</taxon>
        <taxon>Thermodesulfobacteriota</taxon>
        <taxon>Desulfobacteria</taxon>
        <taxon>Desulfobacterales</taxon>
        <taxon>Desulfatirhabdiaceae</taxon>
        <taxon>Desulfatirhabdium</taxon>
    </lineage>
</organism>
<evidence type="ECO:0000256" key="6">
    <source>
        <dbReference type="ARBA" id="ARBA00023136"/>
    </source>
</evidence>
<gene>
    <name evidence="8" type="ORF">ENS29_05300</name>
</gene>
<evidence type="ECO:0000256" key="3">
    <source>
        <dbReference type="ARBA" id="ARBA00022448"/>
    </source>
</evidence>
<evidence type="ECO:0000256" key="1">
    <source>
        <dbReference type="ARBA" id="ARBA00004442"/>
    </source>
</evidence>
<keyword evidence="7" id="KW-0998">Cell outer membrane</keyword>
<keyword evidence="3" id="KW-0813">Transport</keyword>
<evidence type="ECO:0000256" key="5">
    <source>
        <dbReference type="ARBA" id="ARBA00022692"/>
    </source>
</evidence>
<keyword evidence="6" id="KW-0472">Membrane</keyword>
<proteinExistence type="inferred from homology"/>
<dbReference type="GO" id="GO:0015288">
    <property type="term" value="F:porin activity"/>
    <property type="evidence" value="ECO:0007669"/>
    <property type="project" value="TreeGrafter"/>
</dbReference>
<dbReference type="GO" id="GO:0015562">
    <property type="term" value="F:efflux transmembrane transporter activity"/>
    <property type="evidence" value="ECO:0007669"/>
    <property type="project" value="InterPro"/>
</dbReference>
<sequence>MKNRIAIQGVLMLSMVFWWIGMVQGSETMLLDVESAVSEALANQSVIAAAVELEKAAMEGDRAATAALFPKLSASYAYSRFKDAPYAVFGSNQVPVGKQDRFSWDVSAVQPLFTGFALSTRKKLAALDVDIQKIRTEQARLDAAHQARVAWHRLVLAERAVAVAREEVTQLDAHVRDAQRFFDQGVISYNDLLKARVALAHAKQGMVQVQADRNVAAAYLNMAMGRPVDQPVCVAGLPDVLPSLPSLGALLDQAQVHRPELKAMRLAYEKAGLAVQAANAPAYPELSMIGRYERLGDNATADHNEFGNDNNLSLTVQARWTFFEWGKTRDEVRKACHEQAAVERQLQGVKDSVALEVVEAWEKWVAAQENCKTAKEARMQAVENFRITNLRFQQGAATSTDVLDARSYLSRAELDDDRAIVGVFLAEADLKRAIGQR</sequence>
<evidence type="ECO:0000256" key="7">
    <source>
        <dbReference type="ARBA" id="ARBA00023237"/>
    </source>
</evidence>
<dbReference type="PANTHER" id="PTHR30026">
    <property type="entry name" value="OUTER MEMBRANE PROTEIN TOLC"/>
    <property type="match status" value="1"/>
</dbReference>
<reference evidence="8" key="1">
    <citation type="journal article" date="2020" name="mSystems">
        <title>Genome- and Community-Level Interaction Insights into Carbon Utilization and Element Cycling Functions of Hydrothermarchaeota in Hydrothermal Sediment.</title>
        <authorList>
            <person name="Zhou Z."/>
            <person name="Liu Y."/>
            <person name="Xu W."/>
            <person name="Pan J."/>
            <person name="Luo Z.H."/>
            <person name="Li M."/>
        </authorList>
    </citation>
    <scope>NUCLEOTIDE SEQUENCE [LARGE SCALE GENOMIC DNA]</scope>
    <source>
        <strain evidence="8">SpSt-477</strain>
    </source>
</reference>
<dbReference type="SUPFAM" id="SSF56954">
    <property type="entry name" value="Outer membrane efflux proteins (OEP)"/>
    <property type="match status" value="1"/>
</dbReference>
<comment type="caution">
    <text evidence="8">The sequence shown here is derived from an EMBL/GenBank/DDBJ whole genome shotgun (WGS) entry which is preliminary data.</text>
</comment>
<dbReference type="Pfam" id="PF02321">
    <property type="entry name" value="OEP"/>
    <property type="match status" value="2"/>
</dbReference>
<keyword evidence="4" id="KW-1134">Transmembrane beta strand</keyword>
<protein>
    <submittedName>
        <fullName evidence="8">TolC family protein</fullName>
    </submittedName>
</protein>
<comment type="similarity">
    <text evidence="2">Belongs to the outer membrane factor (OMF) (TC 1.B.17) family.</text>
</comment>